<dbReference type="AlphaFoldDB" id="G4H9V9"/>
<protein>
    <submittedName>
        <fullName evidence="5">Helix-turn-helix domain protein</fullName>
    </submittedName>
</protein>
<dbReference type="Pfam" id="PF01381">
    <property type="entry name" value="HTH_3"/>
    <property type="match status" value="1"/>
</dbReference>
<dbReference type="PROSITE" id="PS50943">
    <property type="entry name" value="HTH_CROC1"/>
    <property type="match status" value="1"/>
</dbReference>
<dbReference type="Gene3D" id="2.60.120.200">
    <property type="match status" value="1"/>
</dbReference>
<dbReference type="InterPro" id="IPR006558">
    <property type="entry name" value="LamG-like"/>
</dbReference>
<dbReference type="PATRIC" id="fig|743719.3.peg.775"/>
<dbReference type="SUPFAM" id="SSF49899">
    <property type="entry name" value="Concanavalin A-like lectins/glucanases"/>
    <property type="match status" value="1"/>
</dbReference>
<dbReference type="PANTHER" id="PTHR46558:SF11">
    <property type="entry name" value="HTH-TYPE TRANSCRIPTIONAL REGULATOR XRE"/>
    <property type="match status" value="1"/>
</dbReference>
<reference evidence="5 6" key="1">
    <citation type="submission" date="2011-09" db="EMBL/GenBank/DDBJ databases">
        <title>The draft genome of Paenibacillus lactis 154.</title>
        <authorList>
            <consortium name="US DOE Joint Genome Institute (JGI-PGF)"/>
            <person name="Lucas S."/>
            <person name="Han J."/>
            <person name="Lapidus A."/>
            <person name="Cheng J.-F."/>
            <person name="Goodwin L."/>
            <person name="Pitluck S."/>
            <person name="Peters L."/>
            <person name="Land M.L."/>
            <person name="Hauser L."/>
            <person name="Siebers A."/>
            <person name="Thelen M."/>
            <person name="Hugenholtz P."/>
            <person name="Allgaier M."/>
            <person name="Woyke T.J."/>
        </authorList>
    </citation>
    <scope>NUCLEOTIDE SEQUENCE [LARGE SCALE GENOMIC DNA]</scope>
    <source>
        <strain evidence="5 6">154</strain>
    </source>
</reference>
<dbReference type="STRING" id="743719.PaelaDRAFT_0770"/>
<evidence type="ECO:0000256" key="2">
    <source>
        <dbReference type="ARBA" id="ARBA00023125"/>
    </source>
</evidence>
<dbReference type="OrthoDB" id="9812495at2"/>
<dbReference type="InterPro" id="IPR013320">
    <property type="entry name" value="ConA-like_dom_sf"/>
</dbReference>
<dbReference type="GO" id="GO:0003677">
    <property type="term" value="F:DNA binding"/>
    <property type="evidence" value="ECO:0007669"/>
    <property type="project" value="UniProtKB-KW"/>
</dbReference>
<keyword evidence="2" id="KW-0238">DNA-binding</keyword>
<feature type="domain" description="HTH cro/C1-type" evidence="4">
    <location>
        <begin position="12"/>
        <end position="66"/>
    </location>
</feature>
<evidence type="ECO:0000313" key="6">
    <source>
        <dbReference type="Proteomes" id="UP000003891"/>
    </source>
</evidence>
<dbReference type="InterPro" id="IPR010982">
    <property type="entry name" value="Lambda_DNA-bd_dom_sf"/>
</dbReference>
<keyword evidence="1" id="KW-0732">Signal</keyword>
<dbReference type="Gene3D" id="1.10.260.40">
    <property type="entry name" value="lambda repressor-like DNA-binding domains"/>
    <property type="match status" value="1"/>
</dbReference>
<dbReference type="SMART" id="SM00530">
    <property type="entry name" value="HTH_XRE"/>
    <property type="match status" value="1"/>
</dbReference>
<accession>G4H9V9</accession>
<dbReference type="PANTHER" id="PTHR46558">
    <property type="entry name" value="TRACRIPTIONAL REGULATORY PROTEIN-RELATED-RELATED"/>
    <property type="match status" value="1"/>
</dbReference>
<gene>
    <name evidence="5" type="ORF">PaelaDRAFT_0770</name>
</gene>
<proteinExistence type="predicted"/>
<dbReference type="EMBL" id="AGIP01000001">
    <property type="protein sequence ID" value="EHB68644.1"/>
    <property type="molecule type" value="Genomic_DNA"/>
</dbReference>
<dbReference type="Pfam" id="PF13385">
    <property type="entry name" value="Laminin_G_3"/>
    <property type="match status" value="1"/>
</dbReference>
<evidence type="ECO:0000313" key="5">
    <source>
        <dbReference type="EMBL" id="EHB68644.1"/>
    </source>
</evidence>
<keyword evidence="3" id="KW-1015">Disulfide bond</keyword>
<dbReference type="eggNOG" id="COG1476">
    <property type="taxonomic scope" value="Bacteria"/>
</dbReference>
<evidence type="ECO:0000256" key="1">
    <source>
        <dbReference type="ARBA" id="ARBA00022729"/>
    </source>
</evidence>
<dbReference type="CDD" id="cd06587">
    <property type="entry name" value="VOC"/>
    <property type="match status" value="1"/>
</dbReference>
<dbReference type="InterPro" id="IPR029068">
    <property type="entry name" value="Glyas_Bleomycin-R_OHBP_Dase"/>
</dbReference>
<name>G4H9V9_9BACL</name>
<dbReference type="eggNOG" id="COG3291">
    <property type="taxonomic scope" value="Bacteria"/>
</dbReference>
<dbReference type="Proteomes" id="UP000003891">
    <property type="component" value="Unassembled WGS sequence"/>
</dbReference>
<dbReference type="SMART" id="SM00560">
    <property type="entry name" value="LamGL"/>
    <property type="match status" value="1"/>
</dbReference>
<organism evidence="5 6">
    <name type="scientific">Paenibacillus lactis 154</name>
    <dbReference type="NCBI Taxonomy" id="743719"/>
    <lineage>
        <taxon>Bacteria</taxon>
        <taxon>Bacillati</taxon>
        <taxon>Bacillota</taxon>
        <taxon>Bacilli</taxon>
        <taxon>Bacillales</taxon>
        <taxon>Paenibacillaceae</taxon>
        <taxon>Paenibacillus</taxon>
    </lineage>
</organism>
<evidence type="ECO:0000256" key="3">
    <source>
        <dbReference type="ARBA" id="ARBA00023157"/>
    </source>
</evidence>
<dbReference type="Gene3D" id="3.10.180.10">
    <property type="entry name" value="2,3-Dihydroxybiphenyl 1,2-Dioxygenase, domain 1"/>
    <property type="match status" value="1"/>
</dbReference>
<dbReference type="SUPFAM" id="SSF54593">
    <property type="entry name" value="Glyoxalase/Bleomycin resistance protein/Dihydroxybiphenyl dioxygenase"/>
    <property type="match status" value="1"/>
</dbReference>
<dbReference type="SUPFAM" id="SSF47413">
    <property type="entry name" value="lambda repressor-like DNA-binding domains"/>
    <property type="match status" value="1"/>
</dbReference>
<sequence length="420" mass="48190">MDQAYNVISGNIVRLRKQLGLTQEQLAGWLGVTYQAVSKWENGQSCPDIMLIPMLADLFGITIDELFGRSEYPIDLRNGLILEYLFNKEIKDSSGGEHQGFPTEVRYGPDRFGRKESALTLDGKRGFVEITQPPIFPQEAFSISVWCRYDDETVLRGWHSAILSQDGHNRNRVLQLSTKDTGIVLHGFLREPDLSFPAKIVKDQWYHVVVTYSVSRYRMYVNGILSSERPGSFTPCHQEPLYIGRKSTDEPYFFFRGSIDDLRIYNRALHAGEVKALCYEGGFKPIPLSSAMEEETDEPVLETLEDIRMTFPETELHAAADWYRTYFGFKTLMEEPGFYMLTLYNSPNLILECAPRGNNATSYEASFIFKTNREIEELRTYLSAAGAAVEETRDEGFAWFLDVIDPFGRKWMLLREKETI</sequence>
<dbReference type="RefSeq" id="WP_007127946.1">
    <property type="nucleotide sequence ID" value="NZ_AGIP01000001.1"/>
</dbReference>
<dbReference type="CDD" id="cd00093">
    <property type="entry name" value="HTH_XRE"/>
    <property type="match status" value="1"/>
</dbReference>
<evidence type="ECO:0000259" key="4">
    <source>
        <dbReference type="PROSITE" id="PS50943"/>
    </source>
</evidence>
<dbReference type="InterPro" id="IPR001387">
    <property type="entry name" value="Cro/C1-type_HTH"/>
</dbReference>